<keyword evidence="6 16" id="KW-0479">Metal-binding</keyword>
<feature type="binding site" evidence="17">
    <location>
        <position position="203"/>
    </location>
    <ligand>
        <name>Ca(2+)</name>
        <dbReference type="ChEBI" id="CHEBI:29108"/>
        <label>1</label>
    </ligand>
</feature>
<feature type="binding site" evidence="17">
    <location>
        <position position="160"/>
    </location>
    <ligand>
        <name>Ca(2+)</name>
        <dbReference type="ChEBI" id="CHEBI:29108"/>
        <label>2</label>
    </ligand>
</feature>
<feature type="binding site" evidence="16">
    <location>
        <position position="222"/>
    </location>
    <ligand>
        <name>Zn(2+)</name>
        <dbReference type="ChEBI" id="CHEBI:29105"/>
        <label>2</label>
        <note>catalytic</note>
    </ligand>
</feature>
<dbReference type="InterPro" id="IPR006026">
    <property type="entry name" value="Peptidase_Metallo"/>
</dbReference>
<evidence type="ECO:0000256" key="4">
    <source>
        <dbReference type="ARBA" id="ARBA00022530"/>
    </source>
</evidence>
<evidence type="ECO:0000256" key="6">
    <source>
        <dbReference type="ARBA" id="ARBA00022723"/>
    </source>
</evidence>
<dbReference type="PANTHER" id="PTHR10201">
    <property type="entry name" value="MATRIX METALLOPROTEINASE"/>
    <property type="match status" value="1"/>
</dbReference>
<feature type="binding site" evidence="17">
    <location>
        <position position="170"/>
    </location>
    <ligand>
        <name>Zn(2+)</name>
        <dbReference type="ChEBI" id="CHEBI:29105"/>
        <label>1</label>
    </ligand>
</feature>
<organism evidence="23 24">
    <name type="scientific">Microcaecilia unicolor</name>
    <dbReference type="NCBI Taxonomy" id="1415580"/>
    <lineage>
        <taxon>Eukaryota</taxon>
        <taxon>Metazoa</taxon>
        <taxon>Chordata</taxon>
        <taxon>Craniata</taxon>
        <taxon>Vertebrata</taxon>
        <taxon>Euteleostomi</taxon>
        <taxon>Amphibia</taxon>
        <taxon>Gymnophiona</taxon>
        <taxon>Siphonopidae</taxon>
        <taxon>Microcaecilia</taxon>
    </lineage>
</organism>
<dbReference type="InterPro" id="IPR024079">
    <property type="entry name" value="MetalloPept_cat_dom_sf"/>
</dbReference>
<feature type="binding site" evidence="17">
    <location>
        <position position="196"/>
    </location>
    <ligand>
        <name>Ca(2+)</name>
        <dbReference type="ChEBI" id="CHEBI:29108"/>
        <label>2</label>
    </ligand>
</feature>
<evidence type="ECO:0000313" key="23">
    <source>
        <dbReference type="Proteomes" id="UP000515156"/>
    </source>
</evidence>
<keyword evidence="5" id="KW-0645">Protease</keyword>
<dbReference type="FunFam" id="3.40.390.10:FF:000007">
    <property type="entry name" value="Collagenase 3"/>
    <property type="match status" value="1"/>
</dbReference>
<dbReference type="InParanoid" id="A0A6P7XRV6"/>
<comment type="cofactor">
    <cofactor evidence="17">
        <name>Zn(2+)</name>
        <dbReference type="ChEBI" id="CHEBI:29105"/>
    </cofactor>
    <text evidence="17">Binds 2 Zn(2+) ions per subunit.</text>
</comment>
<reference evidence="24" key="1">
    <citation type="submission" date="2025-08" db="UniProtKB">
        <authorList>
            <consortium name="RefSeq"/>
        </authorList>
    </citation>
    <scope>IDENTIFICATION</scope>
</reference>
<keyword evidence="9" id="KW-0378">Hydrolase</keyword>
<dbReference type="GO" id="GO:0008270">
    <property type="term" value="F:zinc ion binding"/>
    <property type="evidence" value="ECO:0007669"/>
    <property type="project" value="InterPro"/>
</dbReference>
<dbReference type="SMART" id="SM00235">
    <property type="entry name" value="ZnMc"/>
    <property type="match status" value="1"/>
</dbReference>
<dbReference type="InterPro" id="IPR036365">
    <property type="entry name" value="PGBD-like_sf"/>
</dbReference>
<keyword evidence="12" id="KW-0482">Metalloprotease</keyword>
<dbReference type="InterPro" id="IPR018487">
    <property type="entry name" value="Hemopexin-like_repeat"/>
</dbReference>
<dbReference type="GO" id="GO:0031012">
    <property type="term" value="C:extracellular matrix"/>
    <property type="evidence" value="ECO:0007669"/>
    <property type="project" value="InterPro"/>
</dbReference>
<dbReference type="InterPro" id="IPR033739">
    <property type="entry name" value="M10A_MMP"/>
</dbReference>
<keyword evidence="11 17" id="KW-0106">Calcium</keyword>
<evidence type="ECO:0000256" key="3">
    <source>
        <dbReference type="ARBA" id="ARBA00022525"/>
    </source>
</evidence>
<protein>
    <submittedName>
        <fullName evidence="24">Matrix metalloproteinase-20-like</fullName>
    </submittedName>
</protein>
<dbReference type="Pfam" id="PF00045">
    <property type="entry name" value="Hemopexin"/>
    <property type="match status" value="1"/>
</dbReference>
<feature type="binding site" evidence="17">
    <location>
        <position position="289"/>
    </location>
    <ligand>
        <name>Ca(2+)</name>
        <dbReference type="ChEBI" id="CHEBI:29108"/>
        <label>4</label>
    </ligand>
</feature>
<dbReference type="SUPFAM" id="SSF55486">
    <property type="entry name" value="Metalloproteases ('zincins'), catalytic domain"/>
    <property type="match status" value="1"/>
</dbReference>
<evidence type="ECO:0000256" key="9">
    <source>
        <dbReference type="ARBA" id="ARBA00022801"/>
    </source>
</evidence>
<evidence type="ECO:0000313" key="24">
    <source>
        <dbReference type="RefSeq" id="XP_030055223.1"/>
    </source>
</evidence>
<dbReference type="GO" id="GO:0030574">
    <property type="term" value="P:collagen catabolic process"/>
    <property type="evidence" value="ECO:0007669"/>
    <property type="project" value="TreeGrafter"/>
</dbReference>
<feature type="binding site" evidence="17">
    <location>
        <position position="172"/>
    </location>
    <ligand>
        <name>Zn(2+)</name>
        <dbReference type="ChEBI" id="CHEBI:29105"/>
        <label>1</label>
    </ligand>
</feature>
<evidence type="ECO:0000256" key="20">
    <source>
        <dbReference type="PROSITE-ProRule" id="PRU01011"/>
    </source>
</evidence>
<dbReference type="InterPro" id="IPR001818">
    <property type="entry name" value="Pept_M10_metallopeptidase"/>
</dbReference>
<dbReference type="PROSITE" id="PS51642">
    <property type="entry name" value="HEMOPEXIN_2"/>
    <property type="match status" value="1"/>
</dbReference>
<feature type="repeat" description="Hemopexin" evidence="20">
    <location>
        <begin position="376"/>
        <end position="424"/>
    </location>
</feature>
<evidence type="ECO:0000256" key="18">
    <source>
        <dbReference type="PIRSR" id="PIRSR621190-3"/>
    </source>
</evidence>
<keyword evidence="23" id="KW-1185">Reference proteome</keyword>
<keyword evidence="8" id="KW-0677">Repeat</keyword>
<keyword evidence="10 16" id="KW-0862">Zinc</keyword>
<dbReference type="GeneID" id="115467868"/>
<feature type="binding site" evidence="17">
    <location>
        <position position="333"/>
    </location>
    <ligand>
        <name>Ca(2+)</name>
        <dbReference type="ChEBI" id="CHEBI:29108"/>
        <label>4</label>
    </ligand>
</feature>
<evidence type="ECO:0000256" key="14">
    <source>
        <dbReference type="ARBA" id="ARBA00023157"/>
    </source>
</evidence>
<feature type="chain" id="PRO_5027649758" evidence="21">
    <location>
        <begin position="19"/>
        <end position="470"/>
    </location>
</feature>
<evidence type="ECO:0000259" key="22">
    <source>
        <dbReference type="SMART" id="SM00235"/>
    </source>
</evidence>
<evidence type="ECO:0000256" key="19">
    <source>
        <dbReference type="PIRSR" id="PIRSR621190-5"/>
    </source>
</evidence>
<feature type="signal peptide" evidence="21">
    <location>
        <begin position="1"/>
        <end position="18"/>
    </location>
</feature>
<dbReference type="SMART" id="SM00120">
    <property type="entry name" value="HX"/>
    <property type="match status" value="4"/>
</dbReference>
<dbReference type="Proteomes" id="UP000515156">
    <property type="component" value="Chromosome 4"/>
</dbReference>
<comment type="subcellular location">
    <subcellularLocation>
        <location evidence="1">Secreted</location>
        <location evidence="1">Extracellular space</location>
        <location evidence="1">Extracellular matrix</location>
    </subcellularLocation>
</comment>
<dbReference type="InterPro" id="IPR000585">
    <property type="entry name" value="Hemopexin-like_dom"/>
</dbReference>
<dbReference type="RefSeq" id="XP_030055223.1">
    <property type="nucleotide sequence ID" value="XM_030199363.1"/>
</dbReference>
<comment type="cofactor">
    <cofactor evidence="17">
        <name>Ca(2+)</name>
        <dbReference type="ChEBI" id="CHEBI:29108"/>
    </cofactor>
    <text evidence="17">Can bind about 5 Ca(2+) ions per subunit.</text>
</comment>
<feature type="binding site" evidence="17">
    <location>
        <position position="178"/>
    </location>
    <ligand>
        <name>Ca(2+)</name>
        <dbReference type="ChEBI" id="CHEBI:29108"/>
        <label>3</label>
    </ligand>
</feature>
<sequence length="470" mass="53952">MQFTWLIFLVLSNSGFYACLPVPEEFKSITQQDVSFAEKYLQQFYSMDGISPHRRKRYIGTFQSKIRKLQDFFGLNVTGSLNPETLALMKEPRCGVPDVENYEFYANRSKWTWNIITYRLLNYTNKLTAKQVNEAVEMSLKVWSDVTPLNFVKTDNEDADIMIKFASKDHGDFFPFDGPRGTLGHAYEPGEGIGGDIHLDEEEVWTMGYVKKGYDLFNVVAHELGHALGLGHSRNPNALMYPKYRFYQPKGFQLSHDDLKGIQTLYGPRTRQTVAVHVPEKCDPTLSFDAATTIGTGFLFFKNGYMWLRKPFEIGSMEGFLQSYFPKIQTNIDAAYEIPERTILYLFTGATYWSINTFTMEISSSSIYDFGFPSSVILIDAALYLQRNRTTLFFVGEEYWSYNEVLQVMETGYPKKIKDEFPGINNKVNATLEFEGFIHIFCGSLAYAYNYEEKVIVSTVKANAWLGCQN</sequence>
<feature type="binding site" evidence="17">
    <location>
        <position position="177"/>
    </location>
    <ligand>
        <name>Ca(2+)</name>
        <dbReference type="ChEBI" id="CHEBI:29108"/>
        <label>3</label>
    </ligand>
</feature>
<feature type="binding site" evidence="17">
    <location>
        <position position="194"/>
    </location>
    <ligand>
        <name>Ca(2+)</name>
        <dbReference type="ChEBI" id="CHEBI:29108"/>
        <label>2</label>
    </ligand>
</feature>
<evidence type="ECO:0000256" key="17">
    <source>
        <dbReference type="PIRSR" id="PIRSR621190-2"/>
    </source>
</evidence>
<dbReference type="GO" id="GO:0030198">
    <property type="term" value="P:extracellular matrix organization"/>
    <property type="evidence" value="ECO:0007669"/>
    <property type="project" value="TreeGrafter"/>
</dbReference>
<dbReference type="Pfam" id="PF01471">
    <property type="entry name" value="PG_binding_1"/>
    <property type="match status" value="1"/>
</dbReference>
<evidence type="ECO:0000256" key="13">
    <source>
        <dbReference type="ARBA" id="ARBA00023145"/>
    </source>
</evidence>
<dbReference type="Gene3D" id="2.110.10.10">
    <property type="entry name" value="Hemopexin-like domain"/>
    <property type="match status" value="1"/>
</dbReference>
<evidence type="ECO:0000256" key="10">
    <source>
        <dbReference type="ARBA" id="ARBA00022833"/>
    </source>
</evidence>
<evidence type="ECO:0000256" key="11">
    <source>
        <dbReference type="ARBA" id="ARBA00022837"/>
    </source>
</evidence>
<feature type="domain" description="Peptidase metallopeptidase" evidence="22">
    <location>
        <begin position="107"/>
        <end position="268"/>
    </location>
</feature>
<feature type="binding site" description="in inhibited form" evidence="17">
    <location>
        <position position="94"/>
    </location>
    <ligand>
        <name>Zn(2+)</name>
        <dbReference type="ChEBI" id="CHEBI:29105"/>
        <label>2</label>
        <note>catalytic</note>
    </ligand>
</feature>
<dbReference type="InterPro" id="IPR036375">
    <property type="entry name" value="Hemopexin-like_dom_sf"/>
</dbReference>
<dbReference type="CDD" id="cd04278">
    <property type="entry name" value="ZnMc_MMP"/>
    <property type="match status" value="1"/>
</dbReference>
<feature type="binding site" evidence="16">
    <location>
        <position position="232"/>
    </location>
    <ligand>
        <name>Zn(2+)</name>
        <dbReference type="ChEBI" id="CHEBI:29105"/>
        <label>2</label>
        <note>catalytic</note>
    </ligand>
</feature>
<feature type="binding site" evidence="17">
    <location>
        <position position="335"/>
    </location>
    <ligand>
        <name>Ca(2+)</name>
        <dbReference type="ChEBI" id="CHEBI:29108"/>
        <label>5</label>
    </ligand>
</feature>
<evidence type="ECO:0000256" key="5">
    <source>
        <dbReference type="ARBA" id="ARBA00022670"/>
    </source>
</evidence>
<comment type="similarity">
    <text evidence="2">Belongs to the peptidase M10A family.</text>
</comment>
<dbReference type="InterPro" id="IPR021158">
    <property type="entry name" value="Pept_M10A_Zn_BS"/>
</dbReference>
<keyword evidence="4" id="KW-0272">Extracellular matrix</keyword>
<feature type="binding site" evidence="17">
    <location>
        <position position="203"/>
    </location>
    <ligand>
        <name>Ca(2+)</name>
        <dbReference type="ChEBI" id="CHEBI:29108"/>
        <label>3</label>
    </ligand>
</feature>
<dbReference type="Gene3D" id="3.40.390.10">
    <property type="entry name" value="Collagenase (Catalytic Domain)"/>
    <property type="match status" value="1"/>
</dbReference>
<feature type="binding site" evidence="17">
    <location>
        <position position="240"/>
    </location>
    <ligand>
        <name>Zn(2+)</name>
        <dbReference type="ChEBI" id="CHEBI:29105"/>
        <label>2</label>
        <note>catalytic</note>
    </ligand>
</feature>
<evidence type="ECO:0000256" key="16">
    <source>
        <dbReference type="PIRSR" id="PIRSR001191-2"/>
    </source>
</evidence>
<dbReference type="PROSITE" id="PS00546">
    <property type="entry name" value="CYSTEINE_SWITCH"/>
    <property type="match status" value="1"/>
</dbReference>
<dbReference type="Pfam" id="PF00413">
    <property type="entry name" value="Peptidase_M10"/>
    <property type="match status" value="1"/>
</dbReference>
<evidence type="ECO:0000256" key="21">
    <source>
        <dbReference type="SAM" id="SignalP"/>
    </source>
</evidence>
<proteinExistence type="inferred from homology"/>
<feature type="binding site" evidence="17">
    <location>
        <position position="198"/>
    </location>
    <ligand>
        <name>Zn(2+)</name>
        <dbReference type="ChEBI" id="CHEBI:29105"/>
        <label>1</label>
    </ligand>
</feature>
<dbReference type="InterPro" id="IPR002477">
    <property type="entry name" value="Peptidoglycan-bd-like"/>
</dbReference>
<gene>
    <name evidence="24" type="primary">LOC115467868</name>
</gene>
<evidence type="ECO:0000256" key="15">
    <source>
        <dbReference type="PIRSR" id="PIRSR001191-1"/>
    </source>
</evidence>
<evidence type="ECO:0000256" key="8">
    <source>
        <dbReference type="ARBA" id="ARBA00022737"/>
    </source>
</evidence>
<dbReference type="PIRSF" id="PIRSF001191">
    <property type="entry name" value="Peptidase_M10A_matrix"/>
    <property type="match status" value="1"/>
</dbReference>
<dbReference type="SUPFAM" id="SSF50923">
    <property type="entry name" value="Hemopexin-like domain"/>
    <property type="match status" value="1"/>
</dbReference>
<feature type="active site" evidence="15">
    <location>
        <position position="223"/>
    </location>
</feature>
<evidence type="ECO:0000256" key="2">
    <source>
        <dbReference type="ARBA" id="ARBA00010370"/>
    </source>
</evidence>
<keyword evidence="3" id="KW-0964">Secreted</keyword>
<dbReference type="GO" id="GO:0004222">
    <property type="term" value="F:metalloendopeptidase activity"/>
    <property type="evidence" value="ECO:0007669"/>
    <property type="project" value="InterPro"/>
</dbReference>
<keyword evidence="13" id="KW-0865">Zymogen</keyword>
<feature type="disulfide bond" evidence="18">
    <location>
        <begin position="282"/>
        <end position="468"/>
    </location>
</feature>
<accession>A0A6P7XRV6</accession>
<feature type="binding site" evidence="16">
    <location>
        <position position="226"/>
    </location>
    <ligand>
        <name>Zn(2+)</name>
        <dbReference type="ChEBI" id="CHEBI:29105"/>
        <label>2</label>
        <note>catalytic</note>
    </ligand>
</feature>
<dbReference type="GO" id="GO:0006508">
    <property type="term" value="P:proteolysis"/>
    <property type="evidence" value="ECO:0007669"/>
    <property type="project" value="UniProtKB-KW"/>
</dbReference>
<feature type="short sequence motif" description="Cysteine switch" evidence="19">
    <location>
        <begin position="92"/>
        <end position="99"/>
    </location>
</feature>
<dbReference type="AlphaFoldDB" id="A0A6P7XRV6"/>
<dbReference type="InterPro" id="IPR021190">
    <property type="entry name" value="Pept_M10A"/>
</dbReference>
<feature type="binding site" evidence="17">
    <location>
        <position position="185"/>
    </location>
    <ligand>
        <name>Zn(2+)</name>
        <dbReference type="ChEBI" id="CHEBI:29105"/>
        <label>1</label>
    </ligand>
</feature>
<evidence type="ECO:0000256" key="7">
    <source>
        <dbReference type="ARBA" id="ARBA00022729"/>
    </source>
</evidence>
<feature type="binding site" evidence="17">
    <location>
        <position position="200"/>
    </location>
    <ligand>
        <name>Ca(2+)</name>
        <dbReference type="ChEBI" id="CHEBI:29108"/>
        <label>3</label>
    </ligand>
</feature>
<dbReference type="PRINTS" id="PR00138">
    <property type="entry name" value="MATRIXIN"/>
</dbReference>
<dbReference type="SUPFAM" id="SSF47090">
    <property type="entry name" value="PGBD-like"/>
    <property type="match status" value="1"/>
</dbReference>
<name>A0A6P7XRV6_9AMPH</name>
<keyword evidence="7 21" id="KW-0732">Signal</keyword>
<keyword evidence="14 18" id="KW-1015">Disulfide bond</keyword>
<feature type="binding site" evidence="17">
    <location>
        <position position="382"/>
    </location>
    <ligand>
        <name>Ca(2+)</name>
        <dbReference type="ChEBI" id="CHEBI:29108"/>
        <label>5</label>
    </ligand>
</feature>
<dbReference type="KEGG" id="muo:115467868"/>
<dbReference type="OrthoDB" id="406838at2759"/>
<dbReference type="FunFam" id="2.110.10.10:FF:000002">
    <property type="entry name" value="Matrix metallopeptidase 3"/>
    <property type="match status" value="1"/>
</dbReference>
<evidence type="ECO:0000256" key="12">
    <source>
        <dbReference type="ARBA" id="ARBA00023049"/>
    </source>
</evidence>
<dbReference type="CDD" id="cd00094">
    <property type="entry name" value="HX"/>
    <property type="match status" value="1"/>
</dbReference>
<evidence type="ECO:0000256" key="1">
    <source>
        <dbReference type="ARBA" id="ARBA00004498"/>
    </source>
</evidence>
<dbReference type="PANTHER" id="PTHR10201:SF306">
    <property type="entry name" value="MATRILYSIN-LIKE"/>
    <property type="match status" value="1"/>
</dbReference>